<name>A0A3D9ZQ21_9ACTN</name>
<protein>
    <submittedName>
        <fullName evidence="2">TIR domain-containing protein</fullName>
    </submittedName>
</protein>
<comment type="caution">
    <text evidence="2">The sequence shown here is derived from an EMBL/GenBank/DDBJ whole genome shotgun (WGS) entry which is preliminary data.</text>
</comment>
<dbReference type="InterPro" id="IPR035897">
    <property type="entry name" value="Toll_tir_struct_dom_sf"/>
</dbReference>
<dbReference type="EMBL" id="QUMQ01000001">
    <property type="protein sequence ID" value="REF98572.1"/>
    <property type="molecule type" value="Genomic_DNA"/>
</dbReference>
<sequence>MAREQIFVSYSHRDRPWLIRLMEHLAALERWGLVHAWSDSRIAAGADWRGAIETQLERASIAVLMLSPAFLASRFIWDEEMPRIVAHAEQGLLILPLVVRPCAWRLEEALKGIQARPADGRALSLGSEAQVDLDLTAVVYELASRIGKAPGAMASAEWERLAASIPEHPVAPTIGGSAVWRGRYNGDLEMVLRIDQWPAAEFTGTITYPAFGTTTRIVGRVTPTDNGRASGTTVVFKETGYEVPGHKEIDFAGEYRAVIGEELAGAWFKGNRRVAEFRFE</sequence>
<dbReference type="Gene3D" id="3.40.50.10140">
    <property type="entry name" value="Toll/interleukin-1 receptor homology (TIR) domain"/>
    <property type="match status" value="1"/>
</dbReference>
<dbReference type="RefSeq" id="WP_170215935.1">
    <property type="nucleotide sequence ID" value="NZ_BONB01000115.1"/>
</dbReference>
<dbReference type="InterPro" id="IPR000157">
    <property type="entry name" value="TIR_dom"/>
</dbReference>
<organism evidence="2 3">
    <name type="scientific">Asanoa ferruginea</name>
    <dbReference type="NCBI Taxonomy" id="53367"/>
    <lineage>
        <taxon>Bacteria</taxon>
        <taxon>Bacillati</taxon>
        <taxon>Actinomycetota</taxon>
        <taxon>Actinomycetes</taxon>
        <taxon>Micromonosporales</taxon>
        <taxon>Micromonosporaceae</taxon>
        <taxon>Asanoa</taxon>
    </lineage>
</organism>
<gene>
    <name evidence="2" type="ORF">DFJ67_4590</name>
</gene>
<dbReference type="AlphaFoldDB" id="A0A3D9ZQ21"/>
<proteinExistence type="predicted"/>
<dbReference type="SUPFAM" id="SSF52200">
    <property type="entry name" value="Toll/Interleukin receptor TIR domain"/>
    <property type="match status" value="1"/>
</dbReference>
<dbReference type="SMART" id="SM00255">
    <property type="entry name" value="TIR"/>
    <property type="match status" value="1"/>
</dbReference>
<feature type="domain" description="TIR" evidence="1">
    <location>
        <begin position="3"/>
        <end position="145"/>
    </location>
</feature>
<dbReference type="Pfam" id="PF13676">
    <property type="entry name" value="TIR_2"/>
    <property type="match status" value="1"/>
</dbReference>
<dbReference type="GO" id="GO:0007165">
    <property type="term" value="P:signal transduction"/>
    <property type="evidence" value="ECO:0007669"/>
    <property type="project" value="InterPro"/>
</dbReference>
<keyword evidence="3" id="KW-1185">Reference proteome</keyword>
<evidence type="ECO:0000259" key="1">
    <source>
        <dbReference type="SMART" id="SM00255"/>
    </source>
</evidence>
<dbReference type="Proteomes" id="UP000256913">
    <property type="component" value="Unassembled WGS sequence"/>
</dbReference>
<evidence type="ECO:0000313" key="2">
    <source>
        <dbReference type="EMBL" id="REF98572.1"/>
    </source>
</evidence>
<accession>A0A3D9ZQ21</accession>
<evidence type="ECO:0000313" key="3">
    <source>
        <dbReference type="Proteomes" id="UP000256913"/>
    </source>
</evidence>
<reference evidence="2 3" key="1">
    <citation type="submission" date="2018-08" db="EMBL/GenBank/DDBJ databases">
        <title>Sequencing the genomes of 1000 actinobacteria strains.</title>
        <authorList>
            <person name="Klenk H.-P."/>
        </authorList>
    </citation>
    <scope>NUCLEOTIDE SEQUENCE [LARGE SCALE GENOMIC DNA]</scope>
    <source>
        <strain evidence="2 3">DSM 44099</strain>
    </source>
</reference>